<keyword evidence="7" id="KW-0319">Glycerol metabolism</keyword>
<dbReference type="Gene3D" id="3.30.420.40">
    <property type="match status" value="2"/>
</dbReference>
<dbReference type="RefSeq" id="WP_025864903.1">
    <property type="nucleotide sequence ID" value="NZ_BLAX01000001.1"/>
</dbReference>
<dbReference type="FunFam" id="3.30.420.40:FF:000007">
    <property type="entry name" value="Glycerol kinase"/>
    <property type="match status" value="1"/>
</dbReference>
<dbReference type="InterPro" id="IPR018483">
    <property type="entry name" value="Carb_kinase_FGGY_CS"/>
</dbReference>
<evidence type="ECO:0000256" key="10">
    <source>
        <dbReference type="ARBA" id="ARBA00052101"/>
    </source>
</evidence>
<organism evidence="14 15">
    <name type="scientific">Prolixibacter bellariivorans</name>
    <dbReference type="NCBI Taxonomy" id="314319"/>
    <lineage>
        <taxon>Bacteria</taxon>
        <taxon>Pseudomonadati</taxon>
        <taxon>Bacteroidota</taxon>
        <taxon>Bacteroidia</taxon>
        <taxon>Marinilabiliales</taxon>
        <taxon>Prolixibacteraceae</taxon>
        <taxon>Prolixibacter</taxon>
    </lineage>
</organism>
<evidence type="ECO:0000256" key="5">
    <source>
        <dbReference type="ARBA" id="ARBA00022741"/>
    </source>
</evidence>
<protein>
    <recommendedName>
        <fullName evidence="3">glycerol kinase</fullName>
        <ecNumber evidence="3">2.7.1.30</ecNumber>
    </recommendedName>
    <alternativeName>
        <fullName evidence="9">ATP:glycerol 3-phosphotransferase</fullName>
    </alternativeName>
</protein>
<dbReference type="PROSITE" id="PS00445">
    <property type="entry name" value="FGGY_KINASES_2"/>
    <property type="match status" value="1"/>
</dbReference>
<keyword evidence="8" id="KW-0067">ATP-binding</keyword>
<gene>
    <name evidence="14" type="primary">glpK2</name>
    <name evidence="14" type="ORF">PbJCM13498_01690</name>
</gene>
<dbReference type="EMBL" id="BLAX01000001">
    <property type="protein sequence ID" value="GET31306.1"/>
    <property type="molecule type" value="Genomic_DNA"/>
</dbReference>
<reference evidence="14 15" key="1">
    <citation type="submission" date="2019-10" db="EMBL/GenBank/DDBJ databases">
        <title>Prolixibacter strains distinguished by the presence of nitrate reductase genes were adept at nitrate-dependent anaerobic corrosion of metallic iron and carbon steel.</title>
        <authorList>
            <person name="Iino T."/>
            <person name="Shono N."/>
            <person name="Ito K."/>
            <person name="Nakamura R."/>
            <person name="Sueoka K."/>
            <person name="Harayama S."/>
            <person name="Ohkuma M."/>
        </authorList>
    </citation>
    <scope>NUCLEOTIDE SEQUENCE [LARGE SCALE GENOMIC DNA]</scope>
    <source>
        <strain evidence="14 15">JCM 13498</strain>
    </source>
</reference>
<evidence type="ECO:0000256" key="2">
    <source>
        <dbReference type="ARBA" id="ARBA00009156"/>
    </source>
</evidence>
<dbReference type="EC" id="2.7.1.30" evidence="3"/>
<keyword evidence="5" id="KW-0547">Nucleotide-binding</keyword>
<evidence type="ECO:0000313" key="15">
    <source>
        <dbReference type="Proteomes" id="UP000391834"/>
    </source>
</evidence>
<dbReference type="Proteomes" id="UP000391834">
    <property type="component" value="Unassembled WGS sequence"/>
</dbReference>
<dbReference type="SUPFAM" id="SSF53067">
    <property type="entry name" value="Actin-like ATPase domain"/>
    <property type="match status" value="2"/>
</dbReference>
<dbReference type="InterPro" id="IPR018485">
    <property type="entry name" value="FGGY_C"/>
</dbReference>
<dbReference type="NCBIfam" id="NF000756">
    <property type="entry name" value="PRK00047.1"/>
    <property type="match status" value="1"/>
</dbReference>
<dbReference type="PIRSF" id="PIRSF000538">
    <property type="entry name" value="GlpK"/>
    <property type="match status" value="1"/>
</dbReference>
<evidence type="ECO:0000256" key="8">
    <source>
        <dbReference type="ARBA" id="ARBA00022840"/>
    </source>
</evidence>
<dbReference type="AlphaFoldDB" id="A0A5M4AUR9"/>
<dbReference type="GO" id="GO:0006072">
    <property type="term" value="P:glycerol-3-phosphate metabolic process"/>
    <property type="evidence" value="ECO:0007669"/>
    <property type="project" value="InterPro"/>
</dbReference>
<evidence type="ECO:0000259" key="12">
    <source>
        <dbReference type="Pfam" id="PF00370"/>
    </source>
</evidence>
<proteinExistence type="inferred from homology"/>
<name>A0A5M4AUR9_9BACT</name>
<dbReference type="NCBIfam" id="TIGR01311">
    <property type="entry name" value="glycerol_kin"/>
    <property type="match status" value="1"/>
</dbReference>
<dbReference type="CDD" id="cd07769">
    <property type="entry name" value="ASKHA_NBD_FGGY_GK"/>
    <property type="match status" value="1"/>
</dbReference>
<dbReference type="PANTHER" id="PTHR10196:SF69">
    <property type="entry name" value="GLYCEROL KINASE"/>
    <property type="match status" value="1"/>
</dbReference>
<keyword evidence="4 11" id="KW-0808">Transferase</keyword>
<evidence type="ECO:0000313" key="14">
    <source>
        <dbReference type="EMBL" id="GET31306.1"/>
    </source>
</evidence>
<dbReference type="GO" id="GO:0019563">
    <property type="term" value="P:glycerol catabolic process"/>
    <property type="evidence" value="ECO:0007669"/>
    <property type="project" value="TreeGrafter"/>
</dbReference>
<dbReference type="Pfam" id="PF00370">
    <property type="entry name" value="FGGY_N"/>
    <property type="match status" value="1"/>
</dbReference>
<comment type="similarity">
    <text evidence="2 11">Belongs to the FGGY kinase family.</text>
</comment>
<evidence type="ECO:0000256" key="3">
    <source>
        <dbReference type="ARBA" id="ARBA00012099"/>
    </source>
</evidence>
<keyword evidence="15" id="KW-1185">Reference proteome</keyword>
<dbReference type="InterPro" id="IPR043129">
    <property type="entry name" value="ATPase_NBD"/>
</dbReference>
<dbReference type="GO" id="GO:0005524">
    <property type="term" value="F:ATP binding"/>
    <property type="evidence" value="ECO:0007669"/>
    <property type="project" value="UniProtKB-KW"/>
</dbReference>
<evidence type="ECO:0000259" key="13">
    <source>
        <dbReference type="Pfam" id="PF02782"/>
    </source>
</evidence>
<comment type="caution">
    <text evidence="14">The sequence shown here is derived from an EMBL/GenBank/DDBJ whole genome shotgun (WGS) entry which is preliminary data.</text>
</comment>
<dbReference type="GO" id="GO:0004370">
    <property type="term" value="F:glycerol kinase activity"/>
    <property type="evidence" value="ECO:0007669"/>
    <property type="project" value="UniProtKB-EC"/>
</dbReference>
<dbReference type="PANTHER" id="PTHR10196">
    <property type="entry name" value="SUGAR KINASE"/>
    <property type="match status" value="1"/>
</dbReference>
<dbReference type="GO" id="GO:0005829">
    <property type="term" value="C:cytosol"/>
    <property type="evidence" value="ECO:0007669"/>
    <property type="project" value="TreeGrafter"/>
</dbReference>
<dbReference type="FunFam" id="3.30.420.40:FF:000008">
    <property type="entry name" value="Glycerol kinase"/>
    <property type="match status" value="1"/>
</dbReference>
<dbReference type="InterPro" id="IPR000577">
    <property type="entry name" value="Carb_kinase_FGGY"/>
</dbReference>
<accession>A0A5M4AUR9</accession>
<evidence type="ECO:0000256" key="4">
    <source>
        <dbReference type="ARBA" id="ARBA00022679"/>
    </source>
</evidence>
<evidence type="ECO:0000256" key="6">
    <source>
        <dbReference type="ARBA" id="ARBA00022777"/>
    </source>
</evidence>
<evidence type="ECO:0000256" key="7">
    <source>
        <dbReference type="ARBA" id="ARBA00022798"/>
    </source>
</evidence>
<dbReference type="InterPro" id="IPR005999">
    <property type="entry name" value="Glycerol_kin"/>
</dbReference>
<sequence>MNGSQQYILAIDQSTFATKAIVFNKKGKVGYRTTVGHEQYYPQPGFVEHDPVEIFENTMMAMHHVLEEKKISIDDIAAISLTNQRETVMVWDKNTGKPVYNAMVWQCQRGAPYCHELKSKGYDELIKSKTGLLIDPYFSASSLHWLMQNVEGVKERAVAGDLLLGTMDTWLLWKLTGGKVHATDYSNACRTMLFNIHTLQWDSELIDLFDLERNMFPEVRYSDEIFGYSDPDVTFGKALPIAGLLGDSHGALFGQNCFSPGMAKATYGTGSSIMLNIGNESLDAPEGLVTSIGYGMNNQIHYVFEGNIHCTGDTINWLKNEVQLISDPSETEGLAKSVNDNNGVYLVPAFVGLGAPYWDNEARACLSGMPRNTTKAHIVRAALESIAYQVNDLIRLMEERGGIQLQELRVDGGPTHNNFLMQFQSDMLNHEVVRSDIEEVSALGATYMAGLATGFWKDLQEIGSLRDVDQVFRPAMMEKETEKLYAGWQKAVERARLS</sequence>
<comment type="catalytic activity">
    <reaction evidence="10">
        <text>glycerol + ATP = sn-glycerol 3-phosphate + ADP + H(+)</text>
        <dbReference type="Rhea" id="RHEA:21644"/>
        <dbReference type="ChEBI" id="CHEBI:15378"/>
        <dbReference type="ChEBI" id="CHEBI:17754"/>
        <dbReference type="ChEBI" id="CHEBI:30616"/>
        <dbReference type="ChEBI" id="CHEBI:57597"/>
        <dbReference type="ChEBI" id="CHEBI:456216"/>
        <dbReference type="EC" id="2.7.1.30"/>
    </reaction>
</comment>
<feature type="domain" description="Carbohydrate kinase FGGY C-terminal" evidence="13">
    <location>
        <begin position="264"/>
        <end position="452"/>
    </location>
</feature>
<feature type="domain" description="Carbohydrate kinase FGGY N-terminal" evidence="12">
    <location>
        <begin position="7"/>
        <end position="254"/>
    </location>
</feature>
<evidence type="ECO:0000256" key="11">
    <source>
        <dbReference type="RuleBase" id="RU003733"/>
    </source>
</evidence>
<keyword evidence="6 11" id="KW-0418">Kinase</keyword>
<evidence type="ECO:0000256" key="9">
    <source>
        <dbReference type="ARBA" id="ARBA00043149"/>
    </source>
</evidence>
<dbReference type="Pfam" id="PF02782">
    <property type="entry name" value="FGGY_C"/>
    <property type="match status" value="1"/>
</dbReference>
<evidence type="ECO:0000256" key="1">
    <source>
        <dbReference type="ARBA" id="ARBA00005190"/>
    </source>
</evidence>
<dbReference type="OrthoDB" id="9805576at2"/>
<dbReference type="InterPro" id="IPR018484">
    <property type="entry name" value="FGGY_N"/>
</dbReference>
<comment type="pathway">
    <text evidence="1">Polyol metabolism; glycerol degradation via glycerol kinase pathway; sn-glycerol 3-phosphate from glycerol: step 1/1.</text>
</comment>